<proteinExistence type="predicted"/>
<dbReference type="Gene3D" id="3.90.1210.10">
    <property type="entry name" value="Antifreeze-like/N-acetylneuraminic acid synthase C-terminal domain"/>
    <property type="match status" value="1"/>
</dbReference>
<organism evidence="6 7">
    <name type="scientific">Burkholderia cenocepacia</name>
    <dbReference type="NCBI Taxonomy" id="95486"/>
    <lineage>
        <taxon>Bacteria</taxon>
        <taxon>Pseudomonadati</taxon>
        <taxon>Pseudomonadota</taxon>
        <taxon>Betaproteobacteria</taxon>
        <taxon>Burkholderiales</taxon>
        <taxon>Burkholderiaceae</taxon>
        <taxon>Burkholderia</taxon>
        <taxon>Burkholderia cepacia complex</taxon>
    </lineage>
</organism>
<dbReference type="SMART" id="SM00858">
    <property type="entry name" value="SAF"/>
    <property type="match status" value="1"/>
</dbReference>
<dbReference type="PANTHER" id="PTHR36307">
    <property type="entry name" value="FLAGELLA BASAL BODY P-RING FORMATION PROTEIN FLGA"/>
    <property type="match status" value="1"/>
</dbReference>
<sequence length="252" mass="26876">MAPTHSRKQPHEHVVLAAVIAALAMPLAAFAQAPAPAAAHPGDPALPQVEKAALTWLERYVADRALTKPHASVAVSSPRRPAPTCSEPYEIAATDTKTLTRMRFSVRCKGDPRATTYLVKAHIDTPVLVAATALRSGHTLNEADFKQDVRDFALTPDALTDPTLAVGRTLRRTIKAGQVIQARLLNRAETIRRGQAVQIEANSGPIRVSVPGTAMQNGAVDEVIRVKNASTGKVIFARVISADTVEPVGVTK</sequence>
<dbReference type="GO" id="GO:0042597">
    <property type="term" value="C:periplasmic space"/>
    <property type="evidence" value="ECO:0007669"/>
    <property type="project" value="UniProtKB-SubCell"/>
</dbReference>
<dbReference type="NCBIfam" id="TIGR03170">
    <property type="entry name" value="flgA_cterm"/>
    <property type="match status" value="1"/>
</dbReference>
<feature type="chain" id="PRO_5018535613" evidence="4">
    <location>
        <begin position="32"/>
        <end position="252"/>
    </location>
</feature>
<dbReference type="AlphaFoldDB" id="A0A3Q9FB24"/>
<comment type="subcellular location">
    <subcellularLocation>
        <location evidence="1">Periplasm</location>
    </subcellularLocation>
</comment>
<dbReference type="Proteomes" id="UP000277191">
    <property type="component" value="Chromosome 2"/>
</dbReference>
<feature type="signal peptide" evidence="4">
    <location>
        <begin position="1"/>
        <end position="31"/>
    </location>
</feature>
<keyword evidence="6" id="KW-0969">Cilium</keyword>
<gene>
    <name evidence="6" type="primary">flgA</name>
    <name evidence="6" type="ORF">D5R55_19195</name>
</gene>
<keyword evidence="3" id="KW-0574">Periplasm</keyword>
<evidence type="ECO:0000256" key="1">
    <source>
        <dbReference type="ARBA" id="ARBA00004418"/>
    </source>
</evidence>
<name>A0A3Q9FB24_9BURK</name>
<dbReference type="GO" id="GO:0044780">
    <property type="term" value="P:bacterial-type flagellum assembly"/>
    <property type="evidence" value="ECO:0007669"/>
    <property type="project" value="InterPro"/>
</dbReference>
<dbReference type="Gene3D" id="2.30.30.760">
    <property type="match status" value="1"/>
</dbReference>
<dbReference type="CDD" id="cd11614">
    <property type="entry name" value="SAF_CpaB_FlgA_like"/>
    <property type="match status" value="1"/>
</dbReference>
<dbReference type="EMBL" id="CP034546">
    <property type="protein sequence ID" value="AZQ53115.1"/>
    <property type="molecule type" value="Genomic_DNA"/>
</dbReference>
<feature type="domain" description="SAF" evidence="5">
    <location>
        <begin position="125"/>
        <end position="186"/>
    </location>
</feature>
<keyword evidence="6" id="KW-0966">Cell projection</keyword>
<dbReference type="RefSeq" id="WP_126364803.1">
    <property type="nucleotide sequence ID" value="NZ_CP034546.1"/>
</dbReference>
<evidence type="ECO:0000256" key="3">
    <source>
        <dbReference type="ARBA" id="ARBA00022764"/>
    </source>
</evidence>
<evidence type="ECO:0000313" key="7">
    <source>
        <dbReference type="Proteomes" id="UP000277191"/>
    </source>
</evidence>
<accession>A0A3Q9FB24</accession>
<evidence type="ECO:0000256" key="2">
    <source>
        <dbReference type="ARBA" id="ARBA00022729"/>
    </source>
</evidence>
<dbReference type="PANTHER" id="PTHR36307:SF1">
    <property type="entry name" value="FLAGELLA BASAL BODY P-RING FORMATION PROTEIN FLGA"/>
    <property type="match status" value="1"/>
</dbReference>
<protein>
    <submittedName>
        <fullName evidence="6">Flagellar basal body P-ring formation protein FlgA</fullName>
    </submittedName>
</protein>
<reference evidence="6 7" key="1">
    <citation type="submission" date="2018-12" db="EMBL/GenBank/DDBJ databases">
        <title>Cadmium resistance mechanism in endophytic bacteria Burkholderia cenocepacia YG-3.</title>
        <authorList>
            <person name="Zhang X."/>
            <person name="Wang X."/>
            <person name="Zhu Y."/>
        </authorList>
    </citation>
    <scope>NUCLEOTIDE SEQUENCE [LARGE SCALE GENOMIC DNA]</scope>
    <source>
        <strain evidence="6 7">YG-3</strain>
    </source>
</reference>
<evidence type="ECO:0000256" key="4">
    <source>
        <dbReference type="SAM" id="SignalP"/>
    </source>
</evidence>
<dbReference type="Pfam" id="PF13144">
    <property type="entry name" value="ChapFlgA"/>
    <property type="match status" value="1"/>
</dbReference>
<keyword evidence="2 4" id="KW-0732">Signal</keyword>
<dbReference type="InterPro" id="IPR017585">
    <property type="entry name" value="SAF_FlgA"/>
</dbReference>
<dbReference type="InterPro" id="IPR039246">
    <property type="entry name" value="Flagellar_FlgA"/>
</dbReference>
<keyword evidence="6" id="KW-0282">Flagellum</keyword>
<evidence type="ECO:0000259" key="5">
    <source>
        <dbReference type="SMART" id="SM00858"/>
    </source>
</evidence>
<evidence type="ECO:0000313" key="6">
    <source>
        <dbReference type="EMBL" id="AZQ53115.1"/>
    </source>
</evidence>
<dbReference type="InterPro" id="IPR013974">
    <property type="entry name" value="SAF"/>
</dbReference>